<dbReference type="EMBL" id="MHTO01000002">
    <property type="protein sequence ID" value="OHA62844.1"/>
    <property type="molecule type" value="Genomic_DNA"/>
</dbReference>
<dbReference type="Gene3D" id="3.40.109.10">
    <property type="entry name" value="NADH Oxidase"/>
    <property type="match status" value="2"/>
</dbReference>
<gene>
    <name evidence="2" type="ORF">A2117_02620</name>
</gene>
<evidence type="ECO:0000313" key="2">
    <source>
        <dbReference type="EMBL" id="OHA62844.1"/>
    </source>
</evidence>
<protein>
    <recommendedName>
        <fullName evidence="1">Nitroreductase domain-containing protein</fullName>
    </recommendedName>
</protein>
<dbReference type="AlphaFoldDB" id="A0A1G2QQE4"/>
<organism evidence="2 3">
    <name type="scientific">Candidatus Wildermuthbacteria bacterium GWA2_46_15</name>
    <dbReference type="NCBI Taxonomy" id="1802443"/>
    <lineage>
        <taxon>Bacteria</taxon>
        <taxon>Candidatus Wildermuthiibacteriota</taxon>
    </lineage>
</organism>
<dbReference type="Pfam" id="PF00881">
    <property type="entry name" value="Nitroreductase"/>
    <property type="match status" value="1"/>
</dbReference>
<dbReference type="STRING" id="1802443.A2117_02620"/>
<evidence type="ECO:0000259" key="1">
    <source>
        <dbReference type="Pfam" id="PF00881"/>
    </source>
</evidence>
<name>A0A1G2QQE4_9BACT</name>
<evidence type="ECO:0000313" key="3">
    <source>
        <dbReference type="Proteomes" id="UP000179245"/>
    </source>
</evidence>
<feature type="domain" description="Nitroreductase" evidence="1">
    <location>
        <begin position="3"/>
        <end position="31"/>
    </location>
</feature>
<dbReference type="SUPFAM" id="SSF55469">
    <property type="entry name" value="FMN-dependent nitroreductase-like"/>
    <property type="match status" value="1"/>
</dbReference>
<sequence length="353" mass="40312">MVINKEDIKKILEIAANAPSGSNSQPWKFKVKDNQIYVIALPEKDHPILNYRNRGTWIAHGALIENIVIASSSFGYEAKVKIFPDLSQPNLTAVIELALGLPKSDSLFSVIPLRATNRKQYEDRLLSDVQKQEFLKSASSFKEIEIKFTEDKEQRRLIGEALSINEVVTLENEKLHKLFFEEIVWSRPEESIKKSGLYLKTMELEPPQQAVLKLLRRWRVMKLFNHLKFAGIIAKDNAKRYASGAGMGIIIVNDRDEDFLLAGRAMERLWLKATQMRLSFHLITGTMFFWQGIQNDTANIFSKEHIEIINNAYNKITEVFNINRGVAALAFRVGLSKEPSALSSKKPPEIIWV</sequence>
<dbReference type="InterPro" id="IPR000415">
    <property type="entry name" value="Nitroreductase-like"/>
</dbReference>
<reference evidence="2 3" key="1">
    <citation type="journal article" date="2016" name="Nat. Commun.">
        <title>Thousands of microbial genomes shed light on interconnected biogeochemical processes in an aquifer system.</title>
        <authorList>
            <person name="Anantharaman K."/>
            <person name="Brown C.T."/>
            <person name="Hug L.A."/>
            <person name="Sharon I."/>
            <person name="Castelle C.J."/>
            <person name="Probst A.J."/>
            <person name="Thomas B.C."/>
            <person name="Singh A."/>
            <person name="Wilkins M.J."/>
            <person name="Karaoz U."/>
            <person name="Brodie E.L."/>
            <person name="Williams K.H."/>
            <person name="Hubbard S.S."/>
            <person name="Banfield J.F."/>
        </authorList>
    </citation>
    <scope>NUCLEOTIDE SEQUENCE [LARGE SCALE GENOMIC DNA]</scope>
</reference>
<comment type="caution">
    <text evidence="2">The sequence shown here is derived from an EMBL/GenBank/DDBJ whole genome shotgun (WGS) entry which is preliminary data.</text>
</comment>
<accession>A0A1G2QQE4</accession>
<proteinExistence type="predicted"/>
<dbReference type="GO" id="GO:0016491">
    <property type="term" value="F:oxidoreductase activity"/>
    <property type="evidence" value="ECO:0007669"/>
    <property type="project" value="InterPro"/>
</dbReference>
<dbReference type="Proteomes" id="UP000179245">
    <property type="component" value="Unassembled WGS sequence"/>
</dbReference>
<dbReference type="InterPro" id="IPR029479">
    <property type="entry name" value="Nitroreductase"/>
</dbReference>